<feature type="non-terminal residue" evidence="2">
    <location>
        <position position="174"/>
    </location>
</feature>
<dbReference type="EMBL" id="HACG01013473">
    <property type="protein sequence ID" value="CEK60338.1"/>
    <property type="molecule type" value="Transcribed_RNA"/>
</dbReference>
<evidence type="ECO:0000313" key="2">
    <source>
        <dbReference type="EMBL" id="CEK60338.1"/>
    </source>
</evidence>
<organism evidence="2">
    <name type="scientific">Arion vulgaris</name>
    <dbReference type="NCBI Taxonomy" id="1028688"/>
    <lineage>
        <taxon>Eukaryota</taxon>
        <taxon>Metazoa</taxon>
        <taxon>Spiralia</taxon>
        <taxon>Lophotrochozoa</taxon>
        <taxon>Mollusca</taxon>
        <taxon>Gastropoda</taxon>
        <taxon>Heterobranchia</taxon>
        <taxon>Euthyneura</taxon>
        <taxon>Panpulmonata</taxon>
        <taxon>Eupulmonata</taxon>
        <taxon>Stylommatophora</taxon>
        <taxon>Helicina</taxon>
        <taxon>Arionoidea</taxon>
        <taxon>Arionidae</taxon>
        <taxon>Arion</taxon>
    </lineage>
</organism>
<gene>
    <name evidence="2" type="primary">ORF39118</name>
</gene>
<reference evidence="2" key="1">
    <citation type="submission" date="2014-12" db="EMBL/GenBank/DDBJ databases">
        <title>Insight into the proteome of Arion vulgaris.</title>
        <authorList>
            <person name="Aradska J."/>
            <person name="Bulat T."/>
            <person name="Smidak R."/>
            <person name="Sarate P."/>
            <person name="Gangsoo J."/>
            <person name="Sialana F."/>
            <person name="Bilban M."/>
            <person name="Lubec G."/>
        </authorList>
    </citation>
    <scope>NUCLEOTIDE SEQUENCE</scope>
    <source>
        <tissue evidence="2">Skin</tissue>
    </source>
</reference>
<feature type="region of interest" description="Disordered" evidence="1">
    <location>
        <begin position="1"/>
        <end position="174"/>
    </location>
</feature>
<sequence>RRDISTVPICLSSHSPEILSHQYSESHNGHHAGRPSSSTSASSIHRPVSKISPGSNNQPTTTTESLLDKTSLSLSMSSSSSSSHHGTFKSHDSVSPSRGLTFKPYDKQHHDSGHHTSQSFLELHQGSTLPLLTRSSSSSSNCTLEKSKGSSEFTPLFRPFDDNKQNVDPTSNSG</sequence>
<feature type="non-terminal residue" evidence="2">
    <location>
        <position position="1"/>
    </location>
</feature>
<dbReference type="AlphaFoldDB" id="A0A0B6YVU4"/>
<feature type="compositionally biased region" description="Basic and acidic residues" evidence="1">
    <location>
        <begin position="104"/>
        <end position="114"/>
    </location>
</feature>
<feature type="compositionally biased region" description="Polar residues" evidence="1">
    <location>
        <begin position="115"/>
        <end position="134"/>
    </location>
</feature>
<accession>A0A0B6YVU4</accession>
<name>A0A0B6YVU4_9EUPU</name>
<feature type="compositionally biased region" description="Low complexity" evidence="1">
    <location>
        <begin position="60"/>
        <end position="83"/>
    </location>
</feature>
<proteinExistence type="predicted"/>
<protein>
    <submittedName>
        <fullName evidence="2">Uncharacterized protein</fullName>
    </submittedName>
</protein>
<evidence type="ECO:0000256" key="1">
    <source>
        <dbReference type="SAM" id="MobiDB-lite"/>
    </source>
</evidence>